<dbReference type="InterPro" id="IPR053158">
    <property type="entry name" value="CapK_Type1_Caps_Biosynth"/>
</dbReference>
<proteinExistence type="predicted"/>
<evidence type="ECO:0008006" key="3">
    <source>
        <dbReference type="Google" id="ProtNLM"/>
    </source>
</evidence>
<dbReference type="PANTHER" id="PTHR36932:SF1">
    <property type="entry name" value="CAPSULAR POLYSACCHARIDE BIOSYNTHESIS PROTEIN"/>
    <property type="match status" value="1"/>
</dbReference>
<evidence type="ECO:0000313" key="2">
    <source>
        <dbReference type="Proteomes" id="UP000184731"/>
    </source>
</evidence>
<evidence type="ECO:0000313" key="1">
    <source>
        <dbReference type="EMBL" id="APJ04297.1"/>
    </source>
</evidence>
<name>A0A1L4D277_9BACT</name>
<reference evidence="1 2" key="1">
    <citation type="submission" date="2016-10" db="EMBL/GenBank/DDBJ databases">
        <title>Silvanigrella aquatica sp. nov., isolated from a freshwater lake located in the Black Forest, Germany, description of Silvanigrellaceae fam. nov., Silvanigrellales ord. nov., reclassification of the order Bdellovibrionales in the class Oligoflexia, reclassification of the families Bacteriovoracaceae and Halobacteriovoraceae in the new order Bacteriovoracales ord. nov., and reclassification of the family Pseudobacteriovoracaceae in the order Oligoflexiales.</title>
        <authorList>
            <person name="Hahn M.W."/>
            <person name="Schmidt J."/>
            <person name="Koll U."/>
            <person name="Rohde M."/>
            <person name="Verbag S."/>
            <person name="Pitt A."/>
            <person name="Nakai R."/>
            <person name="Naganuma T."/>
            <person name="Lang E."/>
        </authorList>
    </citation>
    <scope>NUCLEOTIDE SEQUENCE [LARGE SCALE GENOMIC DNA]</scope>
    <source>
        <strain evidence="1 2">MWH-Nonnen-W8red</strain>
    </source>
</reference>
<dbReference type="KEGG" id="saqi:AXG55_10420"/>
<dbReference type="Proteomes" id="UP000184731">
    <property type="component" value="Chromosome"/>
</dbReference>
<accession>A0A1L4D277</accession>
<dbReference type="PANTHER" id="PTHR36932">
    <property type="entry name" value="CAPSULAR POLYSACCHARIDE BIOSYNTHESIS PROTEIN"/>
    <property type="match status" value="1"/>
</dbReference>
<dbReference type="RefSeq" id="WP_148698053.1">
    <property type="nucleotide sequence ID" value="NZ_CP017834.1"/>
</dbReference>
<protein>
    <recommendedName>
        <fullName evidence="3">AMP-dependent synthetase/ligase domain-containing protein</fullName>
    </recommendedName>
</protein>
<dbReference type="STRING" id="1915309.AXG55_10420"/>
<dbReference type="SUPFAM" id="SSF56801">
    <property type="entry name" value="Acetyl-CoA synthetase-like"/>
    <property type="match status" value="1"/>
</dbReference>
<dbReference type="InterPro" id="IPR042099">
    <property type="entry name" value="ANL_N_sf"/>
</dbReference>
<dbReference type="EMBL" id="CP017834">
    <property type="protein sequence ID" value="APJ04297.1"/>
    <property type="molecule type" value="Genomic_DNA"/>
</dbReference>
<dbReference type="Gene3D" id="3.40.50.12780">
    <property type="entry name" value="N-terminal domain of ligase-like"/>
    <property type="match status" value="1"/>
</dbReference>
<dbReference type="OrthoDB" id="580775at2"/>
<dbReference type="AlphaFoldDB" id="A0A1L4D277"/>
<keyword evidence="2" id="KW-1185">Reference proteome</keyword>
<sequence>MYLISIFFEIILIEFINLVGKINPKIKNWALNKIKIYKLRKICKYAYFNSSFYRKFYNDHGIFENDLSTITFEKIPVISKKEIIENINEVYTVKDLNKDEIFKYIYDEKSPELYKNNYICYATSGSLGTKFPVSNSLIDFRKIIFTSFIYGSKSFKFLFGKKIKIALIGLINGRGAGISIFRNCPQSIYNRKEISILDSVDNIIEQLNNFMPEQIISYPGIFVSLISHKKNGKLKINPKLIILSGEVLSDENTKLILEIFKCKLINSYNASECFNMGLKRNEKPYMIFPNLCHIEILDNDNKPASAGKLGRVIVTNFINRTQPFIRYDIGDCALNYINEKGEQIFNGVEGRSYKPLEFKNNSGDKIEIAYLSFYGITIFTSGIIKAQMHIGHNCFKTLLVGDDEGIQKCKESFEDYLKKLNIDQTVKFKIEKVNDIQPELNGKIPFIKYENSLIIY</sequence>
<gene>
    <name evidence="1" type="ORF">AXG55_10420</name>
</gene>
<organism evidence="1 2">
    <name type="scientific">Silvanigrella aquatica</name>
    <dbReference type="NCBI Taxonomy" id="1915309"/>
    <lineage>
        <taxon>Bacteria</taxon>
        <taxon>Pseudomonadati</taxon>
        <taxon>Bdellovibrionota</taxon>
        <taxon>Oligoflexia</taxon>
        <taxon>Silvanigrellales</taxon>
        <taxon>Silvanigrellaceae</taxon>
        <taxon>Silvanigrella</taxon>
    </lineage>
</organism>